<keyword evidence="3" id="KW-0735">Signal-anchor</keyword>
<gene>
    <name evidence="9" type="primary">resA_1</name>
    <name evidence="9" type="ORF">MP11Mi_07880</name>
</gene>
<evidence type="ECO:0000256" key="3">
    <source>
        <dbReference type="ARBA" id="ARBA00022968"/>
    </source>
</evidence>
<sequence>MRRSHRVLAAALAAVTSLGVLTACSTGDDAVAQNQTNQFVSPDGKLVISYPPSDRKSAGDVRAPDLLTDETIDLDEFADQVVVVNVWASWCAPCRKEFNELEATYQKTKDKGVTFLGIDFRDSKSNAKDFFSDNKVSYRSMYDYGGASLAALGVPVGAVPTTVVLDRQHRPAKVFLKAITEEELTQAVLDVANEQPGPNEQSGPSAPKSHR</sequence>
<dbReference type="InterPro" id="IPR017937">
    <property type="entry name" value="Thioredoxin_CS"/>
</dbReference>
<dbReference type="CDD" id="cd02966">
    <property type="entry name" value="TlpA_like_family"/>
    <property type="match status" value="1"/>
</dbReference>
<dbReference type="Pfam" id="PF08534">
    <property type="entry name" value="Redoxin"/>
    <property type="match status" value="1"/>
</dbReference>
<organism evidence="9">
    <name type="scientific">Gordonia sp. MP11Mi</name>
    <dbReference type="NCBI Taxonomy" id="3022769"/>
    <lineage>
        <taxon>Bacteria</taxon>
        <taxon>Bacillati</taxon>
        <taxon>Actinomycetota</taxon>
        <taxon>Actinomycetes</taxon>
        <taxon>Mycobacteriales</taxon>
        <taxon>Gordoniaceae</taxon>
        <taxon>Gordonia</taxon>
    </lineage>
</organism>
<evidence type="ECO:0000259" key="8">
    <source>
        <dbReference type="PROSITE" id="PS51352"/>
    </source>
</evidence>
<dbReference type="InterPro" id="IPR050553">
    <property type="entry name" value="Thioredoxin_ResA/DsbE_sf"/>
</dbReference>
<dbReference type="GO" id="GO:0017004">
    <property type="term" value="P:cytochrome complex assembly"/>
    <property type="evidence" value="ECO:0007669"/>
    <property type="project" value="UniProtKB-KW"/>
</dbReference>
<evidence type="ECO:0000256" key="6">
    <source>
        <dbReference type="SAM" id="MobiDB-lite"/>
    </source>
</evidence>
<comment type="subcellular location">
    <subcellularLocation>
        <location evidence="1">Cell envelope</location>
    </subcellularLocation>
</comment>
<dbReference type="EMBL" id="CP128986">
    <property type="protein sequence ID" value="WOC11711.1"/>
    <property type="molecule type" value="Genomic_DNA"/>
</dbReference>
<feature type="domain" description="Thioredoxin" evidence="8">
    <location>
        <begin position="52"/>
        <end position="194"/>
    </location>
</feature>
<dbReference type="InterPro" id="IPR036249">
    <property type="entry name" value="Thioredoxin-like_sf"/>
</dbReference>
<proteinExistence type="predicted"/>
<dbReference type="InterPro" id="IPR013766">
    <property type="entry name" value="Thioredoxin_domain"/>
</dbReference>
<evidence type="ECO:0000256" key="7">
    <source>
        <dbReference type="SAM" id="SignalP"/>
    </source>
</evidence>
<keyword evidence="3" id="KW-0812">Transmembrane</keyword>
<protein>
    <submittedName>
        <fullName evidence="9">Thiol-disulfide oxidoreductase ResA</fullName>
    </submittedName>
</protein>
<dbReference type="GO" id="GO:0030313">
    <property type="term" value="C:cell envelope"/>
    <property type="evidence" value="ECO:0007669"/>
    <property type="project" value="UniProtKB-SubCell"/>
</dbReference>
<dbReference type="Gene3D" id="3.40.30.10">
    <property type="entry name" value="Glutaredoxin"/>
    <property type="match status" value="1"/>
</dbReference>
<feature type="signal peptide" evidence="7">
    <location>
        <begin position="1"/>
        <end position="22"/>
    </location>
</feature>
<evidence type="ECO:0000256" key="2">
    <source>
        <dbReference type="ARBA" id="ARBA00022748"/>
    </source>
</evidence>
<dbReference type="PANTHER" id="PTHR42852:SF6">
    <property type="entry name" value="THIOL:DISULFIDE INTERCHANGE PROTEIN DSBE"/>
    <property type="match status" value="1"/>
</dbReference>
<keyword evidence="5" id="KW-0676">Redox-active center</keyword>
<keyword evidence="4" id="KW-1015">Disulfide bond</keyword>
<feature type="chain" id="PRO_5041685152" evidence="7">
    <location>
        <begin position="23"/>
        <end position="211"/>
    </location>
</feature>
<keyword evidence="2" id="KW-0201">Cytochrome c-type biogenesis</keyword>
<dbReference type="RefSeq" id="WP_420040997.1">
    <property type="nucleotide sequence ID" value="NZ_CP128986.1"/>
</dbReference>
<dbReference type="AlphaFoldDB" id="A0AA97GTK6"/>
<dbReference type="PROSITE" id="PS51257">
    <property type="entry name" value="PROKAR_LIPOPROTEIN"/>
    <property type="match status" value="1"/>
</dbReference>
<accession>A0AA97GTK6</accession>
<evidence type="ECO:0000256" key="5">
    <source>
        <dbReference type="ARBA" id="ARBA00023284"/>
    </source>
</evidence>
<dbReference type="GO" id="GO:0016491">
    <property type="term" value="F:oxidoreductase activity"/>
    <property type="evidence" value="ECO:0007669"/>
    <property type="project" value="InterPro"/>
</dbReference>
<name>A0AA97GTK6_9ACTN</name>
<dbReference type="PROSITE" id="PS51352">
    <property type="entry name" value="THIOREDOXIN_2"/>
    <property type="match status" value="1"/>
</dbReference>
<evidence type="ECO:0000256" key="1">
    <source>
        <dbReference type="ARBA" id="ARBA00004196"/>
    </source>
</evidence>
<dbReference type="SUPFAM" id="SSF52833">
    <property type="entry name" value="Thioredoxin-like"/>
    <property type="match status" value="1"/>
</dbReference>
<evidence type="ECO:0000313" key="9">
    <source>
        <dbReference type="EMBL" id="WOC11711.1"/>
    </source>
</evidence>
<evidence type="ECO:0000256" key="4">
    <source>
        <dbReference type="ARBA" id="ARBA00023157"/>
    </source>
</evidence>
<dbReference type="PANTHER" id="PTHR42852">
    <property type="entry name" value="THIOL:DISULFIDE INTERCHANGE PROTEIN DSBE"/>
    <property type="match status" value="1"/>
</dbReference>
<keyword evidence="7" id="KW-0732">Signal</keyword>
<feature type="region of interest" description="Disordered" evidence="6">
    <location>
        <begin position="191"/>
        <end position="211"/>
    </location>
</feature>
<reference evidence="9" key="1">
    <citation type="submission" date="2023-06" db="EMBL/GenBank/DDBJ databases">
        <title>Gordonia sp. nov. and Pseudochrobactrum sp. nov., two species isolated from the burying beetle Nicrophorus vespilloides.</title>
        <authorList>
            <person name="Poehlein A."/>
            <person name="Guzman J."/>
            <person name="Daniel R."/>
            <person name="Vilcinskas A."/>
        </authorList>
    </citation>
    <scope>NUCLEOTIDE SEQUENCE</scope>
    <source>
        <strain evidence="9">MP11Mi</strain>
    </source>
</reference>
<dbReference type="PROSITE" id="PS00194">
    <property type="entry name" value="THIOREDOXIN_1"/>
    <property type="match status" value="1"/>
</dbReference>
<dbReference type="InterPro" id="IPR013740">
    <property type="entry name" value="Redoxin"/>
</dbReference>